<name>A0A376P5G1_ECOLX</name>
<protein>
    <recommendedName>
        <fullName evidence="8">Primary amine oxidase</fullName>
        <ecNumber evidence="7">1.4.3.21</ecNumber>
    </recommendedName>
    <alternativeName>
        <fullName evidence="17">Tyramine oxidase</fullName>
    </alternativeName>
</protein>
<proteinExistence type="inferred from homology"/>
<evidence type="ECO:0000256" key="12">
    <source>
        <dbReference type="ARBA" id="ARBA00022772"/>
    </source>
</evidence>
<comment type="catalytic activity">
    <reaction evidence="16">
        <text>a primary methyl amine + O2 + H2O = an aldehyde + H2O2 + NH4(+)</text>
        <dbReference type="Rhea" id="RHEA:16153"/>
        <dbReference type="ChEBI" id="CHEBI:15377"/>
        <dbReference type="ChEBI" id="CHEBI:15379"/>
        <dbReference type="ChEBI" id="CHEBI:16240"/>
        <dbReference type="ChEBI" id="CHEBI:17478"/>
        <dbReference type="ChEBI" id="CHEBI:28938"/>
        <dbReference type="ChEBI" id="CHEBI:228804"/>
        <dbReference type="EC" id="1.4.3.21"/>
    </reaction>
</comment>
<evidence type="ECO:0000256" key="6">
    <source>
        <dbReference type="ARBA" id="ARBA00011738"/>
    </source>
</evidence>
<dbReference type="GO" id="GO:0009308">
    <property type="term" value="P:amine metabolic process"/>
    <property type="evidence" value="ECO:0007669"/>
    <property type="project" value="InterPro"/>
</dbReference>
<evidence type="ECO:0000313" key="22">
    <source>
        <dbReference type="Proteomes" id="UP000254428"/>
    </source>
</evidence>
<evidence type="ECO:0000256" key="9">
    <source>
        <dbReference type="ARBA" id="ARBA00022723"/>
    </source>
</evidence>
<feature type="chain" id="PRO_5016680399" description="Primary amine oxidase" evidence="18">
    <location>
        <begin position="31"/>
        <end position="238"/>
    </location>
</feature>
<accession>A0A376P5G1</accession>
<keyword evidence="13 21" id="KW-0560">Oxidoreductase</keyword>
<dbReference type="Pfam" id="PF07833">
    <property type="entry name" value="Cu_amine_oxidN1"/>
    <property type="match status" value="1"/>
</dbReference>
<evidence type="ECO:0000256" key="4">
    <source>
        <dbReference type="ARBA" id="ARBA00004418"/>
    </source>
</evidence>
<evidence type="ECO:0000256" key="1">
    <source>
        <dbReference type="ARBA" id="ARBA00001913"/>
    </source>
</evidence>
<keyword evidence="15" id="KW-0464">Manganese</keyword>
<comment type="cofactor">
    <cofactor evidence="1">
        <name>Ca(2+)</name>
        <dbReference type="ChEBI" id="CHEBI:29108"/>
    </cofactor>
</comment>
<keyword evidence="12" id="KW-0801">TPQ</keyword>
<evidence type="ECO:0000256" key="11">
    <source>
        <dbReference type="ARBA" id="ARBA00022764"/>
    </source>
</evidence>
<dbReference type="GO" id="GO:0048038">
    <property type="term" value="F:quinone binding"/>
    <property type="evidence" value="ECO:0007669"/>
    <property type="project" value="InterPro"/>
</dbReference>
<reference evidence="21 22" key="1">
    <citation type="submission" date="2018-06" db="EMBL/GenBank/DDBJ databases">
        <authorList>
            <consortium name="Pathogen Informatics"/>
            <person name="Doyle S."/>
        </authorList>
    </citation>
    <scope>NUCLEOTIDE SEQUENCE [LARGE SCALE GENOMIC DNA]</scope>
    <source>
        <strain evidence="21 22">NCTC11341</strain>
    </source>
</reference>
<evidence type="ECO:0000256" key="13">
    <source>
        <dbReference type="ARBA" id="ARBA00023002"/>
    </source>
</evidence>
<evidence type="ECO:0000256" key="14">
    <source>
        <dbReference type="ARBA" id="ARBA00023008"/>
    </source>
</evidence>
<evidence type="ECO:0000313" key="21">
    <source>
        <dbReference type="EMBL" id="STH73629.1"/>
    </source>
</evidence>
<dbReference type="SUPFAM" id="SSF54416">
    <property type="entry name" value="Amine oxidase N-terminal region"/>
    <property type="match status" value="1"/>
</dbReference>
<dbReference type="Gene3D" id="3.30.457.10">
    <property type="entry name" value="Copper amine oxidase-like, N-terminal domain"/>
    <property type="match status" value="1"/>
</dbReference>
<dbReference type="InterPro" id="IPR016182">
    <property type="entry name" value="Cu_amine_oxidase_N-reg"/>
</dbReference>
<evidence type="ECO:0000256" key="16">
    <source>
        <dbReference type="ARBA" id="ARBA00048032"/>
    </source>
</evidence>
<keyword evidence="14" id="KW-0186">Copper</keyword>
<keyword evidence="9" id="KW-0479">Metal-binding</keyword>
<dbReference type="Pfam" id="PF02727">
    <property type="entry name" value="Cu_amine_oxidN2"/>
    <property type="match status" value="1"/>
</dbReference>
<dbReference type="GO" id="GO:0042597">
    <property type="term" value="C:periplasmic space"/>
    <property type="evidence" value="ECO:0007669"/>
    <property type="project" value="UniProtKB-SubCell"/>
</dbReference>
<dbReference type="EC" id="1.4.3.21" evidence="7"/>
<dbReference type="AlphaFoldDB" id="A0A376P5G1"/>
<dbReference type="InterPro" id="IPR015800">
    <property type="entry name" value="Cu_amine_oxidase_N2"/>
</dbReference>
<comment type="cofactor">
    <cofactor evidence="2">
        <name>Cu cation</name>
        <dbReference type="ChEBI" id="CHEBI:23378"/>
    </cofactor>
</comment>
<evidence type="ECO:0000256" key="18">
    <source>
        <dbReference type="SAM" id="SignalP"/>
    </source>
</evidence>
<evidence type="ECO:0000259" key="20">
    <source>
        <dbReference type="Pfam" id="PF07833"/>
    </source>
</evidence>
<keyword evidence="10 18" id="KW-0732">Signal</keyword>
<evidence type="ECO:0000256" key="2">
    <source>
        <dbReference type="ARBA" id="ARBA00001935"/>
    </source>
</evidence>
<feature type="domain" description="Copper amine oxidase-like N-terminal" evidence="20">
    <location>
        <begin position="33"/>
        <end position="110"/>
    </location>
</feature>
<dbReference type="FunFam" id="3.30.457.10:FF:000001">
    <property type="entry name" value="Primary amine oxidase"/>
    <property type="match status" value="1"/>
</dbReference>
<dbReference type="Gene3D" id="3.10.450.40">
    <property type="match status" value="1"/>
</dbReference>
<dbReference type="EMBL" id="UGBT01000002">
    <property type="protein sequence ID" value="STH73629.1"/>
    <property type="molecule type" value="Genomic_DNA"/>
</dbReference>
<dbReference type="Proteomes" id="UP000254428">
    <property type="component" value="Unassembled WGS sequence"/>
</dbReference>
<evidence type="ECO:0000256" key="5">
    <source>
        <dbReference type="ARBA" id="ARBA00007983"/>
    </source>
</evidence>
<evidence type="ECO:0000256" key="7">
    <source>
        <dbReference type="ARBA" id="ARBA00011922"/>
    </source>
</evidence>
<sequence length="238" mass="26382">MGSPSLYSARKTTLALAVALSFAWQAPVFAHGGEAHMVPMDKTLKEFGADVQWDDYAQLFTLIKDGAYVKVKPGAQTAIVNGQPLALQVPVVMKDNKAWVSDTFINDVFQSGLDQTFQVEKRPHPLNALTADEIKQAVEIVKASADFKPNTRFTEISLLPPDKEAVWAFALENKPVDQPRKADVIMLDGKHIIEAVVDLQNNKLLSWQPIKDATVWCCWMISPVCRTLLTTVKNLPLP</sequence>
<organism evidence="21 22">
    <name type="scientific">Escherichia coli</name>
    <dbReference type="NCBI Taxonomy" id="562"/>
    <lineage>
        <taxon>Bacteria</taxon>
        <taxon>Pseudomonadati</taxon>
        <taxon>Pseudomonadota</taxon>
        <taxon>Gammaproteobacteria</taxon>
        <taxon>Enterobacterales</taxon>
        <taxon>Enterobacteriaceae</taxon>
        <taxon>Escherichia</taxon>
    </lineage>
</organism>
<evidence type="ECO:0000256" key="3">
    <source>
        <dbReference type="ARBA" id="ARBA00001936"/>
    </source>
</evidence>
<comment type="subunit">
    <text evidence="6">Homodimer.</text>
</comment>
<dbReference type="InterPro" id="IPR012854">
    <property type="entry name" value="Cu_amine_oxidase-like_N"/>
</dbReference>
<dbReference type="InterPro" id="IPR036582">
    <property type="entry name" value="Mao_N_sf"/>
</dbReference>
<gene>
    <name evidence="21" type="primary">tynA_3</name>
    <name evidence="21" type="ORF">NCTC11341_05345</name>
</gene>
<evidence type="ECO:0000256" key="17">
    <source>
        <dbReference type="ARBA" id="ARBA00076273"/>
    </source>
</evidence>
<feature type="signal peptide" evidence="18">
    <location>
        <begin position="1"/>
        <end position="30"/>
    </location>
</feature>
<keyword evidence="11" id="KW-0574">Periplasm</keyword>
<dbReference type="GO" id="GO:0005507">
    <property type="term" value="F:copper ion binding"/>
    <property type="evidence" value="ECO:0007669"/>
    <property type="project" value="InterPro"/>
</dbReference>
<feature type="domain" description="Copper amine oxidase N2-terminal" evidence="19">
    <location>
        <begin position="124"/>
        <end position="209"/>
    </location>
</feature>
<dbReference type="FunFam" id="3.10.450.40:FF:000025">
    <property type="entry name" value="Primary amine oxidase"/>
    <property type="match status" value="1"/>
</dbReference>
<evidence type="ECO:0000259" key="19">
    <source>
        <dbReference type="Pfam" id="PF02727"/>
    </source>
</evidence>
<dbReference type="SUPFAM" id="SSF55383">
    <property type="entry name" value="Copper amine oxidase, domain N"/>
    <property type="match status" value="1"/>
</dbReference>
<evidence type="ECO:0000256" key="10">
    <source>
        <dbReference type="ARBA" id="ARBA00022729"/>
    </source>
</evidence>
<comment type="cofactor">
    <cofactor evidence="3">
        <name>Mn(2+)</name>
        <dbReference type="ChEBI" id="CHEBI:29035"/>
    </cofactor>
</comment>
<comment type="similarity">
    <text evidence="5">Belongs to the copper/topaquinone oxidase family.</text>
</comment>
<dbReference type="GO" id="GO:0008131">
    <property type="term" value="F:primary methylamine oxidase activity"/>
    <property type="evidence" value="ECO:0007669"/>
    <property type="project" value="UniProtKB-EC"/>
</dbReference>
<comment type="subcellular location">
    <subcellularLocation>
        <location evidence="4">Periplasm</location>
    </subcellularLocation>
</comment>
<evidence type="ECO:0000256" key="15">
    <source>
        <dbReference type="ARBA" id="ARBA00023211"/>
    </source>
</evidence>
<evidence type="ECO:0000256" key="8">
    <source>
        <dbReference type="ARBA" id="ARBA00015608"/>
    </source>
</evidence>